<evidence type="ECO:0000256" key="1">
    <source>
        <dbReference type="SAM" id="MobiDB-lite"/>
    </source>
</evidence>
<accession>A0ABQ9Z9R4</accession>
<evidence type="ECO:0000313" key="3">
    <source>
        <dbReference type="Proteomes" id="UP001234178"/>
    </source>
</evidence>
<reference evidence="2 3" key="1">
    <citation type="journal article" date="2023" name="Nucleic Acids Res.">
        <title>The hologenome of Daphnia magna reveals possible DNA methylation and microbiome-mediated evolution of the host genome.</title>
        <authorList>
            <person name="Chaturvedi A."/>
            <person name="Li X."/>
            <person name="Dhandapani V."/>
            <person name="Marshall H."/>
            <person name="Kissane S."/>
            <person name="Cuenca-Cambronero M."/>
            <person name="Asole G."/>
            <person name="Calvet F."/>
            <person name="Ruiz-Romero M."/>
            <person name="Marangio P."/>
            <person name="Guigo R."/>
            <person name="Rago D."/>
            <person name="Mirbahai L."/>
            <person name="Eastwood N."/>
            <person name="Colbourne J.K."/>
            <person name="Zhou J."/>
            <person name="Mallon E."/>
            <person name="Orsini L."/>
        </authorList>
    </citation>
    <scope>NUCLEOTIDE SEQUENCE [LARGE SCALE GENOMIC DNA]</scope>
    <source>
        <strain evidence="2">LRV0_1</strain>
    </source>
</reference>
<protein>
    <submittedName>
        <fullName evidence="2">Uncharacterized protein</fullName>
    </submittedName>
</protein>
<comment type="caution">
    <text evidence="2">The sequence shown here is derived from an EMBL/GenBank/DDBJ whole genome shotgun (WGS) entry which is preliminary data.</text>
</comment>
<proteinExistence type="predicted"/>
<evidence type="ECO:0000313" key="2">
    <source>
        <dbReference type="EMBL" id="KAK4009600.1"/>
    </source>
</evidence>
<sequence>MSRKLKGKTYFKDEWITDEENPEWASWLRRYPSDNTVAELKSQLTVTAFIRKDVPQPAVLNSNVRDLRQSEMVAELPSLETNAFSYDVQSNLGNSKTSTSTSNIYLGQGHGG</sequence>
<organism evidence="2 3">
    <name type="scientific">Daphnia magna</name>
    <dbReference type="NCBI Taxonomy" id="35525"/>
    <lineage>
        <taxon>Eukaryota</taxon>
        <taxon>Metazoa</taxon>
        <taxon>Ecdysozoa</taxon>
        <taxon>Arthropoda</taxon>
        <taxon>Crustacea</taxon>
        <taxon>Branchiopoda</taxon>
        <taxon>Diplostraca</taxon>
        <taxon>Cladocera</taxon>
        <taxon>Anomopoda</taxon>
        <taxon>Daphniidae</taxon>
        <taxon>Daphnia</taxon>
    </lineage>
</organism>
<feature type="region of interest" description="Disordered" evidence="1">
    <location>
        <begin position="92"/>
        <end position="112"/>
    </location>
</feature>
<name>A0ABQ9Z9R4_9CRUS</name>
<dbReference type="EMBL" id="JAOYFB010000003">
    <property type="protein sequence ID" value="KAK4009600.1"/>
    <property type="molecule type" value="Genomic_DNA"/>
</dbReference>
<keyword evidence="3" id="KW-1185">Reference proteome</keyword>
<feature type="compositionally biased region" description="Polar residues" evidence="1">
    <location>
        <begin position="92"/>
        <end position="105"/>
    </location>
</feature>
<dbReference type="Proteomes" id="UP001234178">
    <property type="component" value="Unassembled WGS sequence"/>
</dbReference>
<gene>
    <name evidence="2" type="ORF">OUZ56_018734</name>
</gene>